<feature type="transmembrane region" description="Helical" evidence="10">
    <location>
        <begin position="60"/>
        <end position="83"/>
    </location>
</feature>
<evidence type="ECO:0000256" key="5">
    <source>
        <dbReference type="ARBA" id="ARBA00023136"/>
    </source>
</evidence>
<feature type="domain" description="G-protein coupled receptors family 1 profile" evidence="11">
    <location>
        <begin position="75"/>
        <end position="305"/>
    </location>
</feature>
<accession>A0A8C8UIW0</accession>
<evidence type="ECO:0000256" key="10">
    <source>
        <dbReference type="SAM" id="Phobius"/>
    </source>
</evidence>
<keyword evidence="3 10" id="KW-1133">Transmembrane helix</keyword>
<dbReference type="Gene3D" id="1.20.1070.10">
    <property type="entry name" value="Rhodopsin 7-helix transmembrane proteins"/>
    <property type="match status" value="1"/>
</dbReference>
<dbReference type="Ensembl" id="ENSPEMT00000035840.1">
    <property type="protein sequence ID" value="ENSPEMP00000033558.1"/>
    <property type="gene ID" value="ENSPEMG00000024763.1"/>
</dbReference>
<feature type="transmembrane region" description="Helical" evidence="10">
    <location>
        <begin position="95"/>
        <end position="115"/>
    </location>
</feature>
<name>A0A8C8UIW0_PERMB</name>
<feature type="transmembrane region" description="Helical" evidence="10">
    <location>
        <begin position="247"/>
        <end position="274"/>
    </location>
</feature>
<evidence type="ECO:0000256" key="7">
    <source>
        <dbReference type="ARBA" id="ARBA00023224"/>
    </source>
</evidence>
<feature type="transmembrane region" description="Helical" evidence="10">
    <location>
        <begin position="286"/>
        <end position="308"/>
    </location>
</feature>
<evidence type="ECO:0000256" key="2">
    <source>
        <dbReference type="ARBA" id="ARBA00022692"/>
    </source>
</evidence>
<comment type="similarity">
    <text evidence="8">Belongs to the G-protein coupled receptor 1 family.</text>
</comment>
<keyword evidence="4 8" id="KW-0297">G-protein coupled receptor</keyword>
<organism evidence="12 13">
    <name type="scientific">Peromyscus maniculatus bairdii</name>
    <name type="common">Prairie deer mouse</name>
    <dbReference type="NCBI Taxonomy" id="230844"/>
    <lineage>
        <taxon>Eukaryota</taxon>
        <taxon>Metazoa</taxon>
        <taxon>Chordata</taxon>
        <taxon>Craniata</taxon>
        <taxon>Vertebrata</taxon>
        <taxon>Euteleostomi</taxon>
        <taxon>Mammalia</taxon>
        <taxon>Eutheria</taxon>
        <taxon>Euarchontoglires</taxon>
        <taxon>Glires</taxon>
        <taxon>Rodentia</taxon>
        <taxon>Myomorpha</taxon>
        <taxon>Muroidea</taxon>
        <taxon>Cricetidae</taxon>
        <taxon>Neotominae</taxon>
        <taxon>Peromyscus</taxon>
    </lineage>
</organism>
<sequence length="356" mass="39906">MEVLSSFLCSTGHDFHARNLNTSGTFSSMGPSTPVWSTDNTTMNGSYYTESLLCDTMYKIFSILTFIIAVVGLTGNTIVLWLLGFHVHRNAFSVYVLNLAGADFLYLCSQTVFFLRQILFLSHTNYFYISFSHTSISVFAYLAGLCMIAAISVERCLSILWPIWYHCKRPRYMSSVMCALLWIFSLLLTLLLWLGCSSMIEGYSFCANAVFTTVVLITVISVVPCVFNLALLVRIFCGSQRIPVTRLYVTIALTVLVFLLFGLPFGIYWILLILNVILPRVLYCSGYGIASFLSCVNSCANPIIYFLVGSIGHRRFQRQTLKIILQRALQDTPEEEDGERASSGNPIQVRTSSGNH</sequence>
<protein>
    <submittedName>
        <fullName evidence="12">Mas-related G-protein coupled receptor member B4-like</fullName>
    </submittedName>
</protein>
<evidence type="ECO:0000256" key="3">
    <source>
        <dbReference type="ARBA" id="ARBA00022989"/>
    </source>
</evidence>
<keyword evidence="2 8" id="KW-0812">Transmembrane</keyword>
<dbReference type="PROSITE" id="PS00237">
    <property type="entry name" value="G_PROTEIN_RECEP_F1_1"/>
    <property type="match status" value="1"/>
</dbReference>
<feature type="region of interest" description="Disordered" evidence="9">
    <location>
        <begin position="333"/>
        <end position="356"/>
    </location>
</feature>
<dbReference type="SUPFAM" id="SSF81321">
    <property type="entry name" value="Family A G protein-coupled receptor-like"/>
    <property type="match status" value="1"/>
</dbReference>
<dbReference type="PRINTS" id="PR00237">
    <property type="entry name" value="GPCRRHODOPSN"/>
</dbReference>
<feature type="compositionally biased region" description="Polar residues" evidence="9">
    <location>
        <begin position="342"/>
        <end position="356"/>
    </location>
</feature>
<dbReference type="FunFam" id="1.20.1070.10:FF:000140">
    <property type="entry name" value="Mas-related G-protein coupled receptor member X2"/>
    <property type="match status" value="1"/>
</dbReference>
<dbReference type="AlphaFoldDB" id="A0A8C8UIW0"/>
<evidence type="ECO:0000256" key="8">
    <source>
        <dbReference type="RuleBase" id="RU000688"/>
    </source>
</evidence>
<dbReference type="Proteomes" id="UP000694547">
    <property type="component" value="Unassembled WGS sequence"/>
</dbReference>
<dbReference type="PROSITE" id="PS50262">
    <property type="entry name" value="G_PROTEIN_RECEP_F1_2"/>
    <property type="match status" value="1"/>
</dbReference>
<dbReference type="InterPro" id="IPR000276">
    <property type="entry name" value="GPCR_Rhodpsn"/>
</dbReference>
<keyword evidence="5 10" id="KW-0472">Membrane</keyword>
<dbReference type="PANTHER" id="PTHR11334">
    <property type="entry name" value="MAS-RELATED G-PROTEIN COUPLED RECEPTOR"/>
    <property type="match status" value="1"/>
</dbReference>
<dbReference type="PRINTS" id="PR02108">
    <property type="entry name" value="MRGPCRFAMILY"/>
</dbReference>
<evidence type="ECO:0000313" key="13">
    <source>
        <dbReference type="Proteomes" id="UP000694547"/>
    </source>
</evidence>
<evidence type="ECO:0000256" key="1">
    <source>
        <dbReference type="ARBA" id="ARBA00004141"/>
    </source>
</evidence>
<dbReference type="GeneTree" id="ENSGT01030000234639"/>
<dbReference type="InterPro" id="IPR026234">
    <property type="entry name" value="MRGPCRFAMILY"/>
</dbReference>
<feature type="transmembrane region" description="Helical" evidence="10">
    <location>
        <begin position="127"/>
        <end position="151"/>
    </location>
</feature>
<keyword evidence="6 8" id="KW-0675">Receptor</keyword>
<reference evidence="12" key="3">
    <citation type="submission" date="2025-09" db="UniProtKB">
        <authorList>
            <consortium name="Ensembl"/>
        </authorList>
    </citation>
    <scope>IDENTIFICATION</scope>
</reference>
<reference evidence="13" key="1">
    <citation type="submission" date="2018-10" db="EMBL/GenBank/DDBJ databases">
        <title>Improved assembly of the deer mouse Peromyscus maniculatus genome.</title>
        <authorList>
            <person name="Lassance J.-M."/>
            <person name="Hoekstra H.E."/>
        </authorList>
    </citation>
    <scope>NUCLEOTIDE SEQUENCE [LARGE SCALE GENOMIC DNA]</scope>
</reference>
<keyword evidence="7 8" id="KW-0807">Transducer</keyword>
<dbReference type="Pfam" id="PF00001">
    <property type="entry name" value="7tm_1"/>
    <property type="match status" value="1"/>
</dbReference>
<comment type="subcellular location">
    <subcellularLocation>
        <location evidence="1">Membrane</location>
        <topology evidence="1">Multi-pass membrane protein</topology>
    </subcellularLocation>
</comment>
<evidence type="ECO:0000256" key="9">
    <source>
        <dbReference type="SAM" id="MobiDB-lite"/>
    </source>
</evidence>
<dbReference type="GO" id="GO:0004930">
    <property type="term" value="F:G protein-coupled receptor activity"/>
    <property type="evidence" value="ECO:0007669"/>
    <property type="project" value="UniProtKB-KW"/>
</dbReference>
<evidence type="ECO:0000256" key="4">
    <source>
        <dbReference type="ARBA" id="ARBA00023040"/>
    </source>
</evidence>
<reference evidence="12" key="2">
    <citation type="submission" date="2025-08" db="UniProtKB">
        <authorList>
            <consortium name="Ensembl"/>
        </authorList>
    </citation>
    <scope>IDENTIFICATION</scope>
</reference>
<gene>
    <name evidence="12" type="primary">LOC102915043</name>
</gene>
<evidence type="ECO:0000259" key="11">
    <source>
        <dbReference type="PROSITE" id="PS50262"/>
    </source>
</evidence>
<feature type="transmembrane region" description="Helical" evidence="10">
    <location>
        <begin position="172"/>
        <end position="194"/>
    </location>
</feature>
<keyword evidence="13" id="KW-1185">Reference proteome</keyword>
<proteinExistence type="inferred from homology"/>
<dbReference type="InterPro" id="IPR017452">
    <property type="entry name" value="GPCR_Rhodpsn_7TM"/>
</dbReference>
<dbReference type="GO" id="GO:0005886">
    <property type="term" value="C:plasma membrane"/>
    <property type="evidence" value="ECO:0007669"/>
    <property type="project" value="TreeGrafter"/>
</dbReference>
<evidence type="ECO:0000256" key="6">
    <source>
        <dbReference type="ARBA" id="ARBA00023170"/>
    </source>
</evidence>
<evidence type="ECO:0000313" key="12">
    <source>
        <dbReference type="Ensembl" id="ENSPEMP00000033558.1"/>
    </source>
</evidence>
<feature type="transmembrane region" description="Helical" evidence="10">
    <location>
        <begin position="214"/>
        <end position="235"/>
    </location>
</feature>
<dbReference type="PANTHER" id="PTHR11334:SF36">
    <property type="entry name" value="MAS-RELATED G-PROTEIN COUPLED RECEPTOR MEMBER B4-RELATED"/>
    <property type="match status" value="1"/>
</dbReference>